<accession>F0Z6H8</accession>
<proteinExistence type="predicted"/>
<dbReference type="VEuPathDB" id="AmoebaDB:DICPUDRAFT_25087"/>
<dbReference type="RefSeq" id="XP_003282990.1">
    <property type="nucleotide sequence ID" value="XM_003282942.1"/>
</dbReference>
<evidence type="ECO:0008006" key="3">
    <source>
        <dbReference type="Google" id="ProtNLM"/>
    </source>
</evidence>
<dbReference type="KEGG" id="dpp:DICPUDRAFT_25087"/>
<dbReference type="InterPro" id="IPR013083">
    <property type="entry name" value="Znf_RING/FYVE/PHD"/>
</dbReference>
<gene>
    <name evidence="1" type="ORF">DICPUDRAFT_25087</name>
</gene>
<dbReference type="InParanoid" id="F0Z6H8"/>
<protein>
    <recommendedName>
        <fullName evidence="3">RING-type domain-containing protein</fullName>
    </recommendedName>
</protein>
<dbReference type="AlphaFoldDB" id="F0Z6H8"/>
<dbReference type="Gene3D" id="3.30.40.10">
    <property type="entry name" value="Zinc/RING finger domain, C3HC4 (zinc finger)"/>
    <property type="match status" value="1"/>
</dbReference>
<reference evidence="2" key="1">
    <citation type="journal article" date="2011" name="Genome Biol.">
        <title>Comparative genomics of the social amoebae Dictyostelium discoideum and Dictyostelium purpureum.</title>
        <authorList>
            <consortium name="US DOE Joint Genome Institute (JGI-PGF)"/>
            <person name="Sucgang R."/>
            <person name="Kuo A."/>
            <person name="Tian X."/>
            <person name="Salerno W."/>
            <person name="Parikh A."/>
            <person name="Feasley C.L."/>
            <person name="Dalin E."/>
            <person name="Tu H."/>
            <person name="Huang E."/>
            <person name="Barry K."/>
            <person name="Lindquist E."/>
            <person name="Shapiro H."/>
            <person name="Bruce D."/>
            <person name="Schmutz J."/>
            <person name="Salamov A."/>
            <person name="Fey P."/>
            <person name="Gaudet P."/>
            <person name="Anjard C."/>
            <person name="Babu M.M."/>
            <person name="Basu S."/>
            <person name="Bushmanova Y."/>
            <person name="van der Wel H."/>
            <person name="Katoh-Kurasawa M."/>
            <person name="Dinh C."/>
            <person name="Coutinho P.M."/>
            <person name="Saito T."/>
            <person name="Elias M."/>
            <person name="Schaap P."/>
            <person name="Kay R.R."/>
            <person name="Henrissat B."/>
            <person name="Eichinger L."/>
            <person name="Rivero F."/>
            <person name="Putnam N.H."/>
            <person name="West C.M."/>
            <person name="Loomis W.F."/>
            <person name="Chisholm R.L."/>
            <person name="Shaulsky G."/>
            <person name="Strassmann J.E."/>
            <person name="Queller D.C."/>
            <person name="Kuspa A."/>
            <person name="Grigoriev I.V."/>
        </authorList>
    </citation>
    <scope>NUCLEOTIDE SEQUENCE [LARGE SCALE GENOMIC DNA]</scope>
    <source>
        <strain evidence="2">QSDP1</strain>
    </source>
</reference>
<dbReference type="OrthoDB" id="10062218at2759"/>
<dbReference type="STRING" id="5786.F0Z6H8"/>
<evidence type="ECO:0000313" key="2">
    <source>
        <dbReference type="Proteomes" id="UP000001064"/>
    </source>
</evidence>
<name>F0Z6H8_DICPU</name>
<dbReference type="EMBL" id="GL870942">
    <property type="protein sequence ID" value="EGC40443.1"/>
    <property type="molecule type" value="Genomic_DNA"/>
</dbReference>
<dbReference type="Proteomes" id="UP000001064">
    <property type="component" value="Unassembled WGS sequence"/>
</dbReference>
<dbReference type="SUPFAM" id="SSF57850">
    <property type="entry name" value="RING/U-box"/>
    <property type="match status" value="1"/>
</dbReference>
<keyword evidence="2" id="KW-1185">Reference proteome</keyword>
<evidence type="ECO:0000313" key="1">
    <source>
        <dbReference type="EMBL" id="EGC40443.1"/>
    </source>
</evidence>
<organism evidence="1 2">
    <name type="scientific">Dictyostelium purpureum</name>
    <name type="common">Slime mold</name>
    <dbReference type="NCBI Taxonomy" id="5786"/>
    <lineage>
        <taxon>Eukaryota</taxon>
        <taxon>Amoebozoa</taxon>
        <taxon>Evosea</taxon>
        <taxon>Eumycetozoa</taxon>
        <taxon>Dictyostelia</taxon>
        <taxon>Dictyosteliales</taxon>
        <taxon>Dictyosteliaceae</taxon>
        <taxon>Dictyostelium</taxon>
    </lineage>
</organism>
<sequence length="106" mass="12600">FSNEFIFKNILLDNYESVIEEFSCSICSEFAFKKEMYQCKEGHTACKNCFIENIEKRGTCMECRTPLTSINDLIRNRFFENTLSNKIIMCPFSYSPQFYFQKGYEI</sequence>
<feature type="non-terminal residue" evidence="1">
    <location>
        <position position="1"/>
    </location>
</feature>
<dbReference type="OMA" id="ICSEFAF"/>
<dbReference type="GeneID" id="10503461"/>